<gene>
    <name evidence="2" type="ORF">LCGC14_1283420</name>
</gene>
<dbReference type="EMBL" id="LAZR01007323">
    <property type="protein sequence ID" value="KKM86010.1"/>
    <property type="molecule type" value="Genomic_DNA"/>
</dbReference>
<feature type="transmembrane region" description="Helical" evidence="1">
    <location>
        <begin position="12"/>
        <end position="30"/>
    </location>
</feature>
<accession>A0A0F9NB64</accession>
<keyword evidence="1" id="KW-0812">Transmembrane</keyword>
<proteinExistence type="predicted"/>
<keyword evidence="1" id="KW-0472">Membrane</keyword>
<evidence type="ECO:0000313" key="2">
    <source>
        <dbReference type="EMBL" id="KKM86010.1"/>
    </source>
</evidence>
<protein>
    <submittedName>
        <fullName evidence="2">Uncharacterized protein</fullName>
    </submittedName>
</protein>
<reference evidence="2" key="1">
    <citation type="journal article" date="2015" name="Nature">
        <title>Complex archaea that bridge the gap between prokaryotes and eukaryotes.</title>
        <authorList>
            <person name="Spang A."/>
            <person name="Saw J.H."/>
            <person name="Jorgensen S.L."/>
            <person name="Zaremba-Niedzwiedzka K."/>
            <person name="Martijn J."/>
            <person name="Lind A.E."/>
            <person name="van Eijk R."/>
            <person name="Schleper C."/>
            <person name="Guy L."/>
            <person name="Ettema T.J."/>
        </authorList>
    </citation>
    <scope>NUCLEOTIDE SEQUENCE</scope>
</reference>
<evidence type="ECO:0000256" key="1">
    <source>
        <dbReference type="SAM" id="Phobius"/>
    </source>
</evidence>
<dbReference type="AlphaFoldDB" id="A0A0F9NB64"/>
<comment type="caution">
    <text evidence="2">The sequence shown here is derived from an EMBL/GenBank/DDBJ whole genome shotgun (WGS) entry which is preliminary data.</text>
</comment>
<sequence length="99" mass="11212">MKTRTELKIATVIWGLMLIAIFLLIIMLFTKPDGTPASAYTDEGSQAGAILPSMFDIQRELVRRGYKIKIDGKIGRKTLEAWDDALCERYFVGDMEILK</sequence>
<keyword evidence="1" id="KW-1133">Transmembrane helix</keyword>
<name>A0A0F9NB64_9ZZZZ</name>
<organism evidence="2">
    <name type="scientific">marine sediment metagenome</name>
    <dbReference type="NCBI Taxonomy" id="412755"/>
    <lineage>
        <taxon>unclassified sequences</taxon>
        <taxon>metagenomes</taxon>
        <taxon>ecological metagenomes</taxon>
    </lineage>
</organism>